<keyword evidence="3 7" id="KW-0479">Metal-binding</keyword>
<dbReference type="PANTHER" id="PTHR10696:SF56">
    <property type="entry name" value="TAUD_TFDA-LIKE DOMAIN-CONTAINING PROTEIN"/>
    <property type="match status" value="1"/>
</dbReference>
<keyword evidence="10" id="KW-1185">Reference proteome</keyword>
<dbReference type="CDD" id="cd00250">
    <property type="entry name" value="CAS_like"/>
    <property type="match status" value="1"/>
</dbReference>
<dbReference type="PANTHER" id="PTHR10696">
    <property type="entry name" value="GAMMA-BUTYROBETAINE HYDROXYLASE-RELATED"/>
    <property type="match status" value="1"/>
</dbReference>
<dbReference type="RefSeq" id="WP_143939542.1">
    <property type="nucleotide sequence ID" value="NZ_VKLS01000002.1"/>
</dbReference>
<comment type="caution">
    <text evidence="9">The sequence shown here is derived from an EMBL/GenBank/DDBJ whole genome shotgun (WGS) entry which is preliminary data.</text>
</comment>
<protein>
    <submittedName>
        <fullName evidence="9">L-asparagine oxygenase</fullName>
    </submittedName>
</protein>
<gene>
    <name evidence="9" type="ORF">FNZ23_00635</name>
</gene>
<comment type="similarity">
    <text evidence="2">Belongs to the clavaminate synthase family.</text>
</comment>
<dbReference type="InterPro" id="IPR042098">
    <property type="entry name" value="TauD-like_sf"/>
</dbReference>
<feature type="binding site" evidence="7">
    <location>
        <position position="286"/>
    </location>
    <ligand>
        <name>Fe cation</name>
        <dbReference type="ChEBI" id="CHEBI:24875"/>
    </ligand>
</feature>
<dbReference type="Proteomes" id="UP000320888">
    <property type="component" value="Unassembled WGS sequence"/>
</dbReference>
<evidence type="ECO:0000313" key="9">
    <source>
        <dbReference type="EMBL" id="TSB44152.1"/>
    </source>
</evidence>
<dbReference type="Pfam" id="PF02668">
    <property type="entry name" value="TauD"/>
    <property type="match status" value="1"/>
</dbReference>
<dbReference type="InterPro" id="IPR014503">
    <property type="entry name" value="Clavaminate_syn-like"/>
</dbReference>
<evidence type="ECO:0000256" key="6">
    <source>
        <dbReference type="ARBA" id="ARBA00023194"/>
    </source>
</evidence>
<dbReference type="EMBL" id="VKLS01000002">
    <property type="protein sequence ID" value="TSB44152.1"/>
    <property type="molecule type" value="Genomic_DNA"/>
</dbReference>
<evidence type="ECO:0000256" key="4">
    <source>
        <dbReference type="ARBA" id="ARBA00023002"/>
    </source>
</evidence>
<dbReference type="GO" id="GO:0016491">
    <property type="term" value="F:oxidoreductase activity"/>
    <property type="evidence" value="ECO:0007669"/>
    <property type="project" value="UniProtKB-KW"/>
</dbReference>
<evidence type="ECO:0000256" key="7">
    <source>
        <dbReference type="PIRSR" id="PIRSR019543-2"/>
    </source>
</evidence>
<dbReference type="GO" id="GO:0017000">
    <property type="term" value="P:antibiotic biosynthetic process"/>
    <property type="evidence" value="ECO:0007669"/>
    <property type="project" value="UniProtKB-KW"/>
</dbReference>
<accession>A0A553ZRS3</accession>
<evidence type="ECO:0000313" key="10">
    <source>
        <dbReference type="Proteomes" id="UP000320888"/>
    </source>
</evidence>
<dbReference type="GO" id="GO:0005506">
    <property type="term" value="F:iron ion binding"/>
    <property type="evidence" value="ECO:0007669"/>
    <property type="project" value="InterPro"/>
</dbReference>
<proteinExistence type="inferred from homology"/>
<comment type="cofactor">
    <cofactor evidence="1">
        <name>Fe(2+)</name>
        <dbReference type="ChEBI" id="CHEBI:29033"/>
    </cofactor>
</comment>
<name>A0A553ZRS3_9ACTN</name>
<keyword evidence="5 7" id="KW-0408">Iron</keyword>
<evidence type="ECO:0000256" key="3">
    <source>
        <dbReference type="ARBA" id="ARBA00022723"/>
    </source>
</evidence>
<dbReference type="InterPro" id="IPR050411">
    <property type="entry name" value="AlphaKG_dependent_hydroxylases"/>
</dbReference>
<reference evidence="9 10" key="1">
    <citation type="submission" date="2019-07" db="EMBL/GenBank/DDBJ databases">
        <title>Draft genome for Streptomyces benahoarensis MZ03-48.</title>
        <authorList>
            <person name="Gonzalez-Pimentel J.L."/>
        </authorList>
    </citation>
    <scope>NUCLEOTIDE SEQUENCE [LARGE SCALE GENOMIC DNA]</scope>
    <source>
        <strain evidence="9 10">MZ03-48</strain>
    </source>
</reference>
<evidence type="ECO:0000259" key="8">
    <source>
        <dbReference type="Pfam" id="PF02668"/>
    </source>
</evidence>
<dbReference type="Gene3D" id="3.60.130.10">
    <property type="entry name" value="Clavaminate synthase-like"/>
    <property type="match status" value="1"/>
</dbReference>
<organism evidence="9 10">
    <name type="scientific">Streptomyces benahoarensis</name>
    <dbReference type="NCBI Taxonomy" id="2595054"/>
    <lineage>
        <taxon>Bacteria</taxon>
        <taxon>Bacillati</taxon>
        <taxon>Actinomycetota</taxon>
        <taxon>Actinomycetes</taxon>
        <taxon>Kitasatosporales</taxon>
        <taxon>Streptomycetaceae</taxon>
        <taxon>Streptomyces</taxon>
    </lineage>
</organism>
<feature type="domain" description="TauD/TfdA-like" evidence="8">
    <location>
        <begin position="73"/>
        <end position="305"/>
    </location>
</feature>
<dbReference type="SUPFAM" id="SSF51197">
    <property type="entry name" value="Clavaminate synthase-like"/>
    <property type="match status" value="1"/>
</dbReference>
<dbReference type="AlphaFoldDB" id="A0A553ZRS3"/>
<feature type="binding site" evidence="7">
    <location>
        <position position="154"/>
    </location>
    <ligand>
        <name>Fe cation</name>
        <dbReference type="ChEBI" id="CHEBI:24875"/>
    </ligand>
</feature>
<evidence type="ECO:0000256" key="1">
    <source>
        <dbReference type="ARBA" id="ARBA00001954"/>
    </source>
</evidence>
<keyword evidence="4" id="KW-0560">Oxidoreductase</keyword>
<feature type="binding site" evidence="7">
    <location>
        <position position="156"/>
    </location>
    <ligand>
        <name>Fe cation</name>
        <dbReference type="ChEBI" id="CHEBI:24875"/>
    </ligand>
</feature>
<dbReference type="PIRSF" id="PIRSF019543">
    <property type="entry name" value="Clavaminate_syn"/>
    <property type="match status" value="1"/>
</dbReference>
<evidence type="ECO:0000256" key="5">
    <source>
        <dbReference type="ARBA" id="ARBA00023004"/>
    </source>
</evidence>
<dbReference type="OrthoDB" id="3872700at2"/>
<dbReference type="InterPro" id="IPR003819">
    <property type="entry name" value="TauD/TfdA-like"/>
</dbReference>
<keyword evidence="6" id="KW-0045">Antibiotic biosynthesis</keyword>
<sequence length="327" mass="35379">MSKTAQATPTEIVHRISAADAAETARVGRHLASVADRIDDAAWVAAARSAWEELPSAYRRRISSFRRSAGPAGALVLRGLPVDEHDLLDTPTVAGSFQRTTTMPAALLMMTACGLGDPAAFLAEKSGALVQDVVPVPGQEQFQGNAGSTDLMMHNENAFHEHRPDFVMLLCLRPDHEGVAGLSSASIREALPLLSNRVRECLLQPEFSTQPPPSFGSADGTVSRHAVLTGAPDDPDIQVDFAATTGLTPTAREALTELSDALASVARTVRMRAGDLAIVDNRVCLHGRTAFRPRYDGRDRWVQRTFALADLRRSRSYRTDDGYVLVR</sequence>
<evidence type="ECO:0000256" key="2">
    <source>
        <dbReference type="ARBA" id="ARBA00008425"/>
    </source>
</evidence>